<name>A0A9D9DXB0_9FIRM</name>
<dbReference type="InterPro" id="IPR002881">
    <property type="entry name" value="DUF58"/>
</dbReference>
<gene>
    <name evidence="2" type="ORF">IAC55_05200</name>
</gene>
<organism evidence="2 3">
    <name type="scientific">Candidatus Fimicola merdigallinarum</name>
    <dbReference type="NCBI Taxonomy" id="2840819"/>
    <lineage>
        <taxon>Bacteria</taxon>
        <taxon>Bacillati</taxon>
        <taxon>Bacillota</taxon>
        <taxon>Clostridia</taxon>
        <taxon>Lachnospirales</taxon>
        <taxon>Lachnospiraceae</taxon>
        <taxon>Lachnospiraceae incertae sedis</taxon>
        <taxon>Candidatus Fimicola</taxon>
    </lineage>
</organism>
<proteinExistence type="predicted"/>
<sequence>MGEFKDSITKEFMSSIERVDMFFSGRMDSSSFIGARKSHAKGSSLDFSDFREYIQGDDIRRLDWNSYARFDKLFMKIFEEERQADINIFIDVSKSMSVETLKSVYSRQIAFAITYIALKNTDRVNIFVFGNGIKSKKLKLQSISKMNEIIDFMDNIEYDGETDISKSIKDGSLDINGRGISYIISDFLSDENFMDTIKLLLYKKQEVSVIHTLSEKDENPEIYGNIRLIDVENSSKNIDICVDKAIIESYKKELSNFKSKISRFCKKNSIKYTYTLCGEKVYNTIIRAL</sequence>
<dbReference type="InterPro" id="IPR036465">
    <property type="entry name" value="vWFA_dom_sf"/>
</dbReference>
<feature type="domain" description="DUF58" evidence="1">
    <location>
        <begin position="49"/>
        <end position="253"/>
    </location>
</feature>
<protein>
    <submittedName>
        <fullName evidence="2">DUF58 domain-containing protein</fullName>
    </submittedName>
</protein>
<dbReference type="Proteomes" id="UP000823611">
    <property type="component" value="Unassembled WGS sequence"/>
</dbReference>
<dbReference type="Gene3D" id="3.40.50.410">
    <property type="entry name" value="von Willebrand factor, type A domain"/>
    <property type="match status" value="1"/>
</dbReference>
<evidence type="ECO:0000259" key="1">
    <source>
        <dbReference type="Pfam" id="PF01882"/>
    </source>
</evidence>
<comment type="caution">
    <text evidence="2">The sequence shown here is derived from an EMBL/GenBank/DDBJ whole genome shotgun (WGS) entry which is preliminary data.</text>
</comment>
<dbReference type="Pfam" id="PF01882">
    <property type="entry name" value="DUF58"/>
    <property type="match status" value="1"/>
</dbReference>
<evidence type="ECO:0000313" key="2">
    <source>
        <dbReference type="EMBL" id="MBO8434700.1"/>
    </source>
</evidence>
<evidence type="ECO:0000313" key="3">
    <source>
        <dbReference type="Proteomes" id="UP000823611"/>
    </source>
</evidence>
<accession>A0A9D9DXB0</accession>
<dbReference type="SUPFAM" id="SSF53300">
    <property type="entry name" value="vWA-like"/>
    <property type="match status" value="1"/>
</dbReference>
<dbReference type="AlphaFoldDB" id="A0A9D9DXB0"/>
<dbReference type="EMBL" id="JADIMX010000100">
    <property type="protein sequence ID" value="MBO8434700.1"/>
    <property type="molecule type" value="Genomic_DNA"/>
</dbReference>
<dbReference type="PANTHER" id="PTHR33608">
    <property type="entry name" value="BLL2464 PROTEIN"/>
    <property type="match status" value="1"/>
</dbReference>
<reference evidence="2" key="1">
    <citation type="submission" date="2020-10" db="EMBL/GenBank/DDBJ databases">
        <authorList>
            <person name="Gilroy R."/>
        </authorList>
    </citation>
    <scope>NUCLEOTIDE SEQUENCE</scope>
    <source>
        <strain evidence="2">F6-4510</strain>
    </source>
</reference>
<dbReference type="PANTHER" id="PTHR33608:SF7">
    <property type="entry name" value="DUF58 DOMAIN-CONTAINING PROTEIN"/>
    <property type="match status" value="1"/>
</dbReference>
<reference evidence="2" key="2">
    <citation type="journal article" date="2021" name="PeerJ">
        <title>Extensive microbial diversity within the chicken gut microbiome revealed by metagenomics and culture.</title>
        <authorList>
            <person name="Gilroy R."/>
            <person name="Ravi A."/>
            <person name="Getino M."/>
            <person name="Pursley I."/>
            <person name="Horton D.L."/>
            <person name="Alikhan N.F."/>
            <person name="Baker D."/>
            <person name="Gharbi K."/>
            <person name="Hall N."/>
            <person name="Watson M."/>
            <person name="Adriaenssens E.M."/>
            <person name="Foster-Nyarko E."/>
            <person name="Jarju S."/>
            <person name="Secka A."/>
            <person name="Antonio M."/>
            <person name="Oren A."/>
            <person name="Chaudhuri R.R."/>
            <person name="La Ragione R."/>
            <person name="Hildebrand F."/>
            <person name="Pallen M.J."/>
        </authorList>
    </citation>
    <scope>NUCLEOTIDE SEQUENCE</scope>
    <source>
        <strain evidence="2">F6-4510</strain>
    </source>
</reference>